<evidence type="ECO:0000256" key="2">
    <source>
        <dbReference type="RuleBase" id="RU003909"/>
    </source>
</evidence>
<dbReference type="InterPro" id="IPR036140">
    <property type="entry name" value="PFN_sf"/>
</dbReference>
<dbReference type="Proteomes" id="UP000001542">
    <property type="component" value="Unassembled WGS sequence"/>
</dbReference>
<keyword evidence="4" id="KW-1185">Reference proteome</keyword>
<dbReference type="SMART" id="SM00392">
    <property type="entry name" value="PROF"/>
    <property type="match status" value="1"/>
</dbReference>
<evidence type="ECO:0000256" key="1">
    <source>
        <dbReference type="ARBA" id="ARBA00010058"/>
    </source>
</evidence>
<sequence>MSWQSQLECIKDFCTGCAIIGLNGITYATEGSWPSLPEENHSYTYFFANDAEHHPLLFANDVKYFVNMMSSMKVLAIHGKNAIALHRTNSAFVAAYTDGTIDAGLLLKIVTVLADYLQGNGI</sequence>
<dbReference type="RefSeq" id="XP_001581387.1">
    <property type="nucleotide sequence ID" value="XM_001581337.1"/>
</dbReference>
<dbReference type="SMR" id="A2DGL4"/>
<organism evidence="3 4">
    <name type="scientific">Trichomonas vaginalis (strain ATCC PRA-98 / G3)</name>
    <dbReference type="NCBI Taxonomy" id="412133"/>
    <lineage>
        <taxon>Eukaryota</taxon>
        <taxon>Metamonada</taxon>
        <taxon>Parabasalia</taxon>
        <taxon>Trichomonadida</taxon>
        <taxon>Trichomonadidae</taxon>
        <taxon>Trichomonas</taxon>
    </lineage>
</organism>
<evidence type="ECO:0000313" key="3">
    <source>
        <dbReference type="EMBL" id="EAY20401.1"/>
    </source>
</evidence>
<gene>
    <name evidence="3" type="ORF">TVAG_110130</name>
</gene>
<dbReference type="SUPFAM" id="SSF55770">
    <property type="entry name" value="Profilin (actin-binding protein)"/>
    <property type="match status" value="1"/>
</dbReference>
<dbReference type="AlphaFoldDB" id="A2DGL4"/>
<dbReference type="KEGG" id="tva:5465938"/>
<dbReference type="InterPro" id="IPR048278">
    <property type="entry name" value="PFN"/>
</dbReference>
<dbReference type="InterPro" id="IPR005455">
    <property type="entry name" value="PFN_euk"/>
</dbReference>
<dbReference type="VEuPathDB" id="TrichDB:TVAGG3_0998050"/>
<dbReference type="EMBL" id="DS113198">
    <property type="protein sequence ID" value="EAY20401.1"/>
    <property type="molecule type" value="Genomic_DNA"/>
</dbReference>
<comment type="similarity">
    <text evidence="1 2">Belongs to the profilin family.</text>
</comment>
<evidence type="ECO:0000313" key="4">
    <source>
        <dbReference type="Proteomes" id="UP000001542"/>
    </source>
</evidence>
<dbReference type="InParanoid" id="A2DGL4"/>
<accession>A2DGL4</accession>
<reference evidence="3" key="2">
    <citation type="journal article" date="2007" name="Science">
        <title>Draft genome sequence of the sexually transmitted pathogen Trichomonas vaginalis.</title>
        <authorList>
            <person name="Carlton J.M."/>
            <person name="Hirt R.P."/>
            <person name="Silva J.C."/>
            <person name="Delcher A.L."/>
            <person name="Schatz M."/>
            <person name="Zhao Q."/>
            <person name="Wortman J.R."/>
            <person name="Bidwell S.L."/>
            <person name="Alsmark U.C.M."/>
            <person name="Besteiro S."/>
            <person name="Sicheritz-Ponten T."/>
            <person name="Noel C.J."/>
            <person name="Dacks J.B."/>
            <person name="Foster P.G."/>
            <person name="Simillion C."/>
            <person name="Van de Peer Y."/>
            <person name="Miranda-Saavedra D."/>
            <person name="Barton G.J."/>
            <person name="Westrop G.D."/>
            <person name="Mueller S."/>
            <person name="Dessi D."/>
            <person name="Fiori P.L."/>
            <person name="Ren Q."/>
            <person name="Paulsen I."/>
            <person name="Zhang H."/>
            <person name="Bastida-Corcuera F.D."/>
            <person name="Simoes-Barbosa A."/>
            <person name="Brown M.T."/>
            <person name="Hayes R.D."/>
            <person name="Mukherjee M."/>
            <person name="Okumura C.Y."/>
            <person name="Schneider R."/>
            <person name="Smith A.J."/>
            <person name="Vanacova S."/>
            <person name="Villalvazo M."/>
            <person name="Haas B.J."/>
            <person name="Pertea M."/>
            <person name="Feldblyum T.V."/>
            <person name="Utterback T.R."/>
            <person name="Shu C.L."/>
            <person name="Osoegawa K."/>
            <person name="de Jong P.J."/>
            <person name="Hrdy I."/>
            <person name="Horvathova L."/>
            <person name="Zubacova Z."/>
            <person name="Dolezal P."/>
            <person name="Malik S.B."/>
            <person name="Logsdon J.M. Jr."/>
            <person name="Henze K."/>
            <person name="Gupta A."/>
            <person name="Wang C.C."/>
            <person name="Dunne R.L."/>
            <person name="Upcroft J.A."/>
            <person name="Upcroft P."/>
            <person name="White O."/>
            <person name="Salzberg S.L."/>
            <person name="Tang P."/>
            <person name="Chiu C.-H."/>
            <person name="Lee Y.-S."/>
            <person name="Embley T.M."/>
            <person name="Coombs G.H."/>
            <person name="Mottram J.C."/>
            <person name="Tachezy J."/>
            <person name="Fraser-Liggett C.M."/>
            <person name="Johnson P.J."/>
        </authorList>
    </citation>
    <scope>NUCLEOTIDE SEQUENCE [LARGE SCALE GENOMIC DNA]</scope>
    <source>
        <strain evidence="3">G3</strain>
    </source>
</reference>
<dbReference type="VEuPathDB" id="TrichDB:TVAG_110130"/>
<dbReference type="Gene3D" id="3.30.450.30">
    <property type="entry name" value="Dynein light chain 2a, cytoplasmic"/>
    <property type="match status" value="1"/>
</dbReference>
<dbReference type="GO" id="GO:0003785">
    <property type="term" value="F:actin monomer binding"/>
    <property type="evidence" value="ECO:0000318"/>
    <property type="project" value="GO_Central"/>
</dbReference>
<reference evidence="3" key="1">
    <citation type="submission" date="2006-10" db="EMBL/GenBank/DDBJ databases">
        <authorList>
            <person name="Amadeo P."/>
            <person name="Zhao Q."/>
            <person name="Wortman J."/>
            <person name="Fraser-Liggett C."/>
            <person name="Carlton J."/>
        </authorList>
    </citation>
    <scope>NUCLEOTIDE SEQUENCE</scope>
    <source>
        <strain evidence="3">G3</strain>
    </source>
</reference>
<dbReference type="GO" id="GO:0005938">
    <property type="term" value="C:cell cortex"/>
    <property type="evidence" value="ECO:0000318"/>
    <property type="project" value="GO_Central"/>
</dbReference>
<name>A2DGL4_TRIV3</name>
<protein>
    <recommendedName>
        <fullName evidence="2">Profilin</fullName>
    </recommendedName>
</protein>
<keyword evidence="2" id="KW-0009">Actin-binding</keyword>
<proteinExistence type="inferred from homology"/>
<dbReference type="Pfam" id="PF00235">
    <property type="entry name" value="Profilin"/>
    <property type="match status" value="1"/>
</dbReference>